<feature type="transmembrane region" description="Helical" evidence="7">
    <location>
        <begin position="354"/>
        <end position="371"/>
    </location>
</feature>
<feature type="transmembrane region" description="Helical" evidence="7">
    <location>
        <begin position="176"/>
        <end position="200"/>
    </location>
</feature>
<feature type="transmembrane region" description="Helical" evidence="7">
    <location>
        <begin position="249"/>
        <end position="267"/>
    </location>
</feature>
<feature type="domain" description="TRAP C4-dicarboxylate transport system permease DctM subunit" evidence="8">
    <location>
        <begin position="15"/>
        <end position="434"/>
    </location>
</feature>
<feature type="transmembrane region" description="Helical" evidence="7">
    <location>
        <begin position="296"/>
        <end position="319"/>
    </location>
</feature>
<feature type="transmembrane region" description="Helical" evidence="7">
    <location>
        <begin position="143"/>
        <end position="170"/>
    </location>
</feature>
<dbReference type="PANTHER" id="PTHR33362:SF2">
    <property type="entry name" value="TRAP TRANSPORTER LARGE PERMEASE PROTEIN"/>
    <property type="match status" value="1"/>
</dbReference>
<feature type="transmembrane region" description="Helical" evidence="7">
    <location>
        <begin position="106"/>
        <end position="131"/>
    </location>
</feature>
<dbReference type="eggNOG" id="COG1593">
    <property type="taxonomic scope" value="Bacteria"/>
</dbReference>
<evidence type="ECO:0000256" key="7">
    <source>
        <dbReference type="RuleBase" id="RU369079"/>
    </source>
</evidence>
<evidence type="ECO:0000256" key="1">
    <source>
        <dbReference type="ARBA" id="ARBA00004429"/>
    </source>
</evidence>
<keyword evidence="7" id="KW-0813">Transport</keyword>
<comment type="subunit">
    <text evidence="7">The complex comprises the extracytoplasmic solute receptor protein and the two transmembrane proteins.</text>
</comment>
<evidence type="ECO:0000256" key="2">
    <source>
        <dbReference type="ARBA" id="ARBA00022475"/>
    </source>
</evidence>
<gene>
    <name evidence="9" type="ORF">NA2_11914</name>
</gene>
<keyword evidence="4 7" id="KW-0812">Transmembrane</keyword>
<evidence type="ECO:0000256" key="4">
    <source>
        <dbReference type="ARBA" id="ARBA00022692"/>
    </source>
</evidence>
<dbReference type="GO" id="GO:0005886">
    <property type="term" value="C:plasma membrane"/>
    <property type="evidence" value="ECO:0007669"/>
    <property type="project" value="UniProtKB-SubCell"/>
</dbReference>
<dbReference type="STRING" id="391937.NA2_11914"/>
<dbReference type="GO" id="GO:0022857">
    <property type="term" value="F:transmembrane transporter activity"/>
    <property type="evidence" value="ECO:0007669"/>
    <property type="project" value="UniProtKB-UniRule"/>
</dbReference>
<comment type="caution">
    <text evidence="9">The sequence shown here is derived from an EMBL/GenBank/DDBJ whole genome shotgun (WGS) entry which is preliminary data.</text>
</comment>
<evidence type="ECO:0000313" key="10">
    <source>
        <dbReference type="Proteomes" id="UP000006786"/>
    </source>
</evidence>
<feature type="transmembrane region" description="Helical" evidence="7">
    <location>
        <begin position="411"/>
        <end position="434"/>
    </location>
</feature>
<organism evidence="9 10">
    <name type="scientific">Nitratireductor pacificus pht-3B</name>
    <dbReference type="NCBI Taxonomy" id="391937"/>
    <lineage>
        <taxon>Bacteria</taxon>
        <taxon>Pseudomonadati</taxon>
        <taxon>Pseudomonadota</taxon>
        <taxon>Alphaproteobacteria</taxon>
        <taxon>Hyphomicrobiales</taxon>
        <taxon>Phyllobacteriaceae</taxon>
        <taxon>Nitratireductor</taxon>
    </lineage>
</organism>
<sequence>MGGFAFAFKGLTVFWGFLILLALGVPVFFAMIGAGVFQLWQIERMAFLGMQVNRVYSGISSFPIMAVPFFILAGEIMNSGMVTRALVDFSRAMLGHIRGGLAHVNIAASVLFAGLSGSAVADTSALGSMLIPAMEKNGYSRKFAAAITAASSVIGPVIPPSGLMVLYAFVMNVDVARMFLGGIVPGLMLAGALMAVTAFMAHRFDFPVANERMAWKQRGQAGLRAFFPLLTPIILLGGILSGYFTPTEAAAVAVAYALLLNIGVKLGHRFGLIDEDGFGLRAFYGILKRTSIQSGVVLLLVGVASGFSQIVAIAGVPAMLTNAMLSVSDNVLVFLLLVNIFLFIVGMVLDAGPAILILGPILAPAATAYGIEPVHFAVMMCLNVTVGLATPPMGLVLFVATSISGARFSEIVRAIIPFLIAEIVVILLVAYIPVLTLGLPWLWDNWGTIVSGIGG</sequence>
<dbReference type="Proteomes" id="UP000006786">
    <property type="component" value="Unassembled WGS sequence"/>
</dbReference>
<evidence type="ECO:0000256" key="6">
    <source>
        <dbReference type="ARBA" id="ARBA00023136"/>
    </source>
</evidence>
<reference evidence="9 10" key="1">
    <citation type="journal article" date="2012" name="J. Bacteriol.">
        <title>Genome Sequence of Nitratireductor pacificus Type Strain pht-3B.</title>
        <authorList>
            <person name="Lai Q."/>
            <person name="Li G."/>
            <person name="Shao Z."/>
        </authorList>
    </citation>
    <scope>NUCLEOTIDE SEQUENCE [LARGE SCALE GENOMIC DNA]</scope>
    <source>
        <strain evidence="10">pht-3B</strain>
    </source>
</reference>
<dbReference type="RefSeq" id="WP_008597148.1">
    <property type="nucleotide sequence ID" value="NZ_AMRM01000012.1"/>
</dbReference>
<feature type="transmembrane region" description="Helical" evidence="7">
    <location>
        <begin position="61"/>
        <end position="86"/>
    </location>
</feature>
<comment type="similarity">
    <text evidence="7">Belongs to the TRAP transporter large permease family.</text>
</comment>
<keyword evidence="3 7" id="KW-0997">Cell inner membrane</keyword>
<dbReference type="OrthoDB" id="9790209at2"/>
<protein>
    <recommendedName>
        <fullName evidence="7">TRAP transporter large permease protein</fullName>
    </recommendedName>
</protein>
<dbReference type="NCBIfam" id="TIGR00786">
    <property type="entry name" value="dctM"/>
    <property type="match status" value="1"/>
</dbReference>
<feature type="transmembrane region" description="Helical" evidence="7">
    <location>
        <begin position="221"/>
        <end position="243"/>
    </location>
</feature>
<keyword evidence="10" id="KW-1185">Reference proteome</keyword>
<dbReference type="PANTHER" id="PTHR33362">
    <property type="entry name" value="SIALIC ACID TRAP TRANSPORTER PERMEASE PROTEIN SIAT-RELATED"/>
    <property type="match status" value="1"/>
</dbReference>
<keyword evidence="2" id="KW-1003">Cell membrane</keyword>
<comment type="function">
    <text evidence="7">Part of the tripartite ATP-independent periplasmic (TRAP) transport system.</text>
</comment>
<dbReference type="InterPro" id="IPR004681">
    <property type="entry name" value="TRAP_DctM"/>
</dbReference>
<dbReference type="PIRSF" id="PIRSF006066">
    <property type="entry name" value="HI0050"/>
    <property type="match status" value="1"/>
</dbReference>
<accession>K2M913</accession>
<dbReference type="PATRIC" id="fig|391937.3.peg.2448"/>
<evidence type="ECO:0000313" key="9">
    <source>
        <dbReference type="EMBL" id="EKF18601.1"/>
    </source>
</evidence>
<keyword evidence="6 7" id="KW-0472">Membrane</keyword>
<dbReference type="AlphaFoldDB" id="K2M913"/>
<keyword evidence="5 7" id="KW-1133">Transmembrane helix</keyword>
<feature type="transmembrane region" description="Helical" evidence="7">
    <location>
        <begin position="12"/>
        <end position="40"/>
    </location>
</feature>
<name>K2M913_9HYPH</name>
<comment type="subcellular location">
    <subcellularLocation>
        <location evidence="1 7">Cell inner membrane</location>
        <topology evidence="1 7">Multi-pass membrane protein</topology>
    </subcellularLocation>
</comment>
<feature type="transmembrane region" description="Helical" evidence="7">
    <location>
        <begin position="331"/>
        <end position="349"/>
    </location>
</feature>
<evidence type="ECO:0000256" key="5">
    <source>
        <dbReference type="ARBA" id="ARBA00022989"/>
    </source>
</evidence>
<feature type="transmembrane region" description="Helical" evidence="7">
    <location>
        <begin position="377"/>
        <end position="399"/>
    </location>
</feature>
<evidence type="ECO:0000259" key="8">
    <source>
        <dbReference type="Pfam" id="PF06808"/>
    </source>
</evidence>
<dbReference type="EMBL" id="AMRM01000012">
    <property type="protein sequence ID" value="EKF18601.1"/>
    <property type="molecule type" value="Genomic_DNA"/>
</dbReference>
<proteinExistence type="inferred from homology"/>
<evidence type="ECO:0000256" key="3">
    <source>
        <dbReference type="ARBA" id="ARBA00022519"/>
    </source>
</evidence>
<dbReference type="InterPro" id="IPR010656">
    <property type="entry name" value="DctM"/>
</dbReference>
<dbReference type="Pfam" id="PF06808">
    <property type="entry name" value="DctM"/>
    <property type="match status" value="1"/>
</dbReference>